<dbReference type="PANTHER" id="PTHR34298:SF2">
    <property type="entry name" value="SEGREGATION AND CONDENSATION PROTEIN B"/>
    <property type="match status" value="1"/>
</dbReference>
<dbReference type="HAMAP" id="MF_01804">
    <property type="entry name" value="ScpB"/>
    <property type="match status" value="1"/>
</dbReference>
<keyword evidence="2 5" id="KW-0132">Cell division</keyword>
<comment type="similarity">
    <text evidence="5">Belongs to the ScpB family.</text>
</comment>
<comment type="function">
    <text evidence="5">Participates in chromosomal partition during cell division. May act via the formation of a condensin-like complex containing Smc and ScpA that pull DNA away from mid-cell into both cell halves.</text>
</comment>
<accession>A0ABS5B3R2</accession>
<dbReference type="PANTHER" id="PTHR34298">
    <property type="entry name" value="SEGREGATION AND CONDENSATION PROTEIN B"/>
    <property type="match status" value="1"/>
</dbReference>
<dbReference type="RefSeq" id="WP_209627903.1">
    <property type="nucleotide sequence ID" value="NZ_PRDG01000003.1"/>
</dbReference>
<dbReference type="EMBL" id="PRDG01000003">
    <property type="protein sequence ID" value="MBP2623405.1"/>
    <property type="molecule type" value="Genomic_DNA"/>
</dbReference>
<evidence type="ECO:0000256" key="5">
    <source>
        <dbReference type="HAMAP-Rule" id="MF_01804"/>
    </source>
</evidence>
<reference evidence="6 7" key="1">
    <citation type="submission" date="2018-02" db="EMBL/GenBank/DDBJ databases">
        <title>Draft genome sequence of Streptococcus oricebi CCUG 70868T type strain.</title>
        <authorList>
            <person name="Mendez V."/>
            <person name="Salva-Serra F."/>
            <person name="Jaen-Luchoro D."/>
            <person name="Gonzales-Siles L."/>
            <person name="Karlsson R."/>
            <person name="Engstrom-Jakobsson H."/>
            <person name="Busquets A."/>
            <person name="Gomila M."/>
            <person name="Pineiro-Iglesias B."/>
            <person name="Bennasar-Figueras A."/>
            <person name="Seeger M."/>
            <person name="Moore E."/>
        </authorList>
    </citation>
    <scope>NUCLEOTIDE SEQUENCE [LARGE SCALE GENOMIC DNA]</scope>
    <source>
        <strain evidence="6 7">CCUG 70868</strain>
    </source>
</reference>
<dbReference type="Proteomes" id="UP001519296">
    <property type="component" value="Unassembled WGS sequence"/>
</dbReference>
<evidence type="ECO:0000256" key="4">
    <source>
        <dbReference type="ARBA" id="ARBA00023306"/>
    </source>
</evidence>
<keyword evidence="3 5" id="KW-0159">Chromosome partition</keyword>
<dbReference type="InterPro" id="IPR036390">
    <property type="entry name" value="WH_DNA-bd_sf"/>
</dbReference>
<dbReference type="NCBIfam" id="TIGR00281">
    <property type="entry name" value="SMC-Scp complex subunit ScpB"/>
    <property type="match status" value="1"/>
</dbReference>
<evidence type="ECO:0000256" key="1">
    <source>
        <dbReference type="ARBA" id="ARBA00022490"/>
    </source>
</evidence>
<protein>
    <recommendedName>
        <fullName evidence="5">Segregation and condensation protein B</fullName>
    </recommendedName>
</protein>
<keyword evidence="7" id="KW-1185">Reference proteome</keyword>
<dbReference type="InterPro" id="IPR005234">
    <property type="entry name" value="ScpB_csome_segregation"/>
</dbReference>
<evidence type="ECO:0000313" key="6">
    <source>
        <dbReference type="EMBL" id="MBP2623405.1"/>
    </source>
</evidence>
<dbReference type="Gene3D" id="1.10.10.10">
    <property type="entry name" value="Winged helix-like DNA-binding domain superfamily/Winged helix DNA-binding domain"/>
    <property type="match status" value="2"/>
</dbReference>
<evidence type="ECO:0000256" key="2">
    <source>
        <dbReference type="ARBA" id="ARBA00022618"/>
    </source>
</evidence>
<name>A0ABS5B3R2_9STRE</name>
<comment type="caution">
    <text evidence="6">The sequence shown here is derived from an EMBL/GenBank/DDBJ whole genome shotgun (WGS) entry which is preliminary data.</text>
</comment>
<comment type="subcellular location">
    <subcellularLocation>
        <location evidence="5">Cytoplasm</location>
    </subcellularLocation>
    <text evidence="5">Associated with two foci at the outer edges of the nucleoid region in young cells, and at four foci within both cell halves in older cells.</text>
</comment>
<gene>
    <name evidence="5 6" type="primary">scpB</name>
    <name evidence="6" type="ORF">C4K46_05560</name>
</gene>
<dbReference type="PIRSF" id="PIRSF019345">
    <property type="entry name" value="ScpB"/>
    <property type="match status" value="1"/>
</dbReference>
<comment type="subunit">
    <text evidence="5">Homodimer. Homodimerization may be required to stabilize the binding of ScpA to the Smc head domains. Component of a cohesin-like complex composed of ScpA, ScpB and the Smc homodimer, in which ScpA and ScpB bind to the head domain of Smc. The presence of the three proteins is required for the association of the complex with DNA.</text>
</comment>
<keyword evidence="1 5" id="KW-0963">Cytoplasm</keyword>
<evidence type="ECO:0000256" key="3">
    <source>
        <dbReference type="ARBA" id="ARBA00022829"/>
    </source>
</evidence>
<keyword evidence="4 5" id="KW-0131">Cell cycle</keyword>
<evidence type="ECO:0000313" key="7">
    <source>
        <dbReference type="Proteomes" id="UP001519296"/>
    </source>
</evidence>
<dbReference type="InterPro" id="IPR036388">
    <property type="entry name" value="WH-like_DNA-bd_sf"/>
</dbReference>
<dbReference type="Pfam" id="PF04079">
    <property type="entry name" value="SMC_ScpB"/>
    <property type="match status" value="1"/>
</dbReference>
<sequence length="193" mass="21564">MSKLSEIEALLFVAGEDGLSLGQLAELLSMPVTGVSQSLEKLADKYQEDKDSSLALLETARTYKLVTKQDFAELLRAYSKAPINQSLSRASLETLSIIAYKQPITRVEIDDIRGVNSSGALAKLQAFELVCEAGKKEVLGRPNLYVTTDYFLDYMGINHLEELPAVEESELVAEESQLFKERRIEEEEQDENK</sequence>
<proteinExistence type="inferred from homology"/>
<dbReference type="SUPFAM" id="SSF46785">
    <property type="entry name" value="Winged helix' DNA-binding domain"/>
    <property type="match status" value="2"/>
</dbReference>
<organism evidence="6 7">
    <name type="scientific">Streptococcus oricebi</name>
    <dbReference type="NCBI Taxonomy" id="1547447"/>
    <lineage>
        <taxon>Bacteria</taxon>
        <taxon>Bacillati</taxon>
        <taxon>Bacillota</taxon>
        <taxon>Bacilli</taxon>
        <taxon>Lactobacillales</taxon>
        <taxon>Streptococcaceae</taxon>
        <taxon>Streptococcus</taxon>
    </lineage>
</organism>